<organism evidence="3 4">
    <name type="scientific">Fodinibius salsisoli</name>
    <dbReference type="NCBI Taxonomy" id="2820877"/>
    <lineage>
        <taxon>Bacteria</taxon>
        <taxon>Pseudomonadati</taxon>
        <taxon>Balneolota</taxon>
        <taxon>Balneolia</taxon>
        <taxon>Balneolales</taxon>
        <taxon>Balneolaceae</taxon>
        <taxon>Fodinibius</taxon>
    </lineage>
</organism>
<reference evidence="3 4" key="1">
    <citation type="submission" date="2021-03" db="EMBL/GenBank/DDBJ databases">
        <title>Aliifodinibius sp. nov., a new bacterium isolated from saline soil.</title>
        <authorList>
            <person name="Galisteo C."/>
            <person name="De La Haba R."/>
            <person name="Sanchez-Porro C."/>
            <person name="Ventosa A."/>
        </authorList>
    </citation>
    <scope>NUCLEOTIDE SEQUENCE [LARGE SCALE GENOMIC DNA]</scope>
    <source>
        <strain evidence="3 4">1BSP15-2V2</strain>
    </source>
</reference>
<dbReference type="SMART" id="SM00316">
    <property type="entry name" value="S1"/>
    <property type="match status" value="2"/>
</dbReference>
<dbReference type="PANTHER" id="PTHR37296">
    <property type="entry name" value="CONSERVED VIRULENCE FACTOR B"/>
    <property type="match status" value="1"/>
</dbReference>
<evidence type="ECO:0000259" key="2">
    <source>
        <dbReference type="SMART" id="SM00316"/>
    </source>
</evidence>
<evidence type="ECO:0000313" key="4">
    <source>
        <dbReference type="Proteomes" id="UP001207918"/>
    </source>
</evidence>
<dbReference type="Pfam" id="PF17783">
    <property type="entry name" value="WHD_CvfB"/>
    <property type="match status" value="1"/>
</dbReference>
<dbReference type="InterPro" id="IPR014464">
    <property type="entry name" value="CvfB_fam"/>
</dbReference>
<feature type="domain" description="S1 motif" evidence="2">
    <location>
        <begin position="144"/>
        <end position="206"/>
    </location>
</feature>
<dbReference type="Pfam" id="PF13509">
    <property type="entry name" value="S1_2"/>
    <property type="match status" value="2"/>
</dbReference>
<dbReference type="PIRSF" id="PIRSF012524">
    <property type="entry name" value="YitL_S1"/>
    <property type="match status" value="1"/>
</dbReference>
<protein>
    <recommendedName>
        <fullName evidence="2">S1 motif domain-containing protein</fullName>
    </recommendedName>
</protein>
<dbReference type="RefSeq" id="WP_265766959.1">
    <property type="nucleotide sequence ID" value="NZ_JAGGJA010000010.1"/>
</dbReference>
<dbReference type="Proteomes" id="UP001207918">
    <property type="component" value="Unassembled WGS sequence"/>
</dbReference>
<feature type="domain" description="S1 motif" evidence="2">
    <location>
        <begin position="69"/>
        <end position="131"/>
    </location>
</feature>
<dbReference type="Gene3D" id="2.40.50.140">
    <property type="entry name" value="Nucleic acid-binding proteins"/>
    <property type="match status" value="2"/>
</dbReference>
<sequence>MLTLGTFHTLSVDRQIVHGYILKEDQGEEVLLPTKLANRDLQKGENARVFIYKDGEERTTATMQNPKITLHNMASLEVKDINRYGAFLDWGLDKDLFLPHREQTVKLKEGQRYFVYLYLDEETDRLVASMKIDRFLDNETITVEEEEKVDLWILDKTDLGYNVAINEKHRGLIYHNEFFSDVAHGDKTTGYIKQIRSDNKIDVTLRPIGYDKVEGAADRILHRLKETDEGFLDLHDKSHPNKIRKRLEMSKKTFKKAIGGLYREDIIRIEDDGIYLVSEDEKSYQN</sequence>
<keyword evidence="4" id="KW-1185">Reference proteome</keyword>
<comment type="caution">
    <text evidence="3">The sequence shown here is derived from an EMBL/GenBank/DDBJ whole genome shotgun (WGS) entry which is preliminary data.</text>
</comment>
<dbReference type="InterPro" id="IPR036388">
    <property type="entry name" value="WH-like_DNA-bd_sf"/>
</dbReference>
<dbReference type="Gene3D" id="1.10.10.10">
    <property type="entry name" value="Winged helix-like DNA-binding domain superfamily/Winged helix DNA-binding domain"/>
    <property type="match status" value="1"/>
</dbReference>
<evidence type="ECO:0000313" key="3">
    <source>
        <dbReference type="EMBL" id="MCW9708173.1"/>
    </source>
</evidence>
<accession>A0ABT3PQP2</accession>
<dbReference type="InterPro" id="IPR040764">
    <property type="entry name" value="CvfB_WH"/>
</dbReference>
<dbReference type="PANTHER" id="PTHR37296:SF1">
    <property type="entry name" value="CONSERVED VIRULENCE FACTOR B"/>
    <property type="match status" value="1"/>
</dbReference>
<name>A0ABT3PQP2_9BACT</name>
<dbReference type="InterPro" id="IPR039566">
    <property type="entry name" value="CvfB_S1_st"/>
</dbReference>
<evidence type="ECO:0000256" key="1">
    <source>
        <dbReference type="PIRNR" id="PIRNR012524"/>
    </source>
</evidence>
<gene>
    <name evidence="3" type="ORF">J6I44_15010</name>
</gene>
<dbReference type="InterPro" id="IPR003029">
    <property type="entry name" value="S1_domain"/>
</dbReference>
<dbReference type="InterPro" id="IPR012340">
    <property type="entry name" value="NA-bd_OB-fold"/>
</dbReference>
<comment type="similarity">
    <text evidence="1">Belongs to the CvfB family.</text>
</comment>
<proteinExistence type="inferred from homology"/>
<dbReference type="EMBL" id="JAGGJA010000010">
    <property type="protein sequence ID" value="MCW9708173.1"/>
    <property type="molecule type" value="Genomic_DNA"/>
</dbReference>